<evidence type="ECO:0000256" key="1">
    <source>
        <dbReference type="SAM" id="Phobius"/>
    </source>
</evidence>
<reference evidence="2 3" key="1">
    <citation type="submission" date="2018-08" db="EMBL/GenBank/DDBJ databases">
        <title>Aphanomyces genome sequencing and annotation.</title>
        <authorList>
            <person name="Minardi D."/>
            <person name="Oidtmann B."/>
            <person name="Van Der Giezen M."/>
            <person name="Studholme D.J."/>
        </authorList>
    </citation>
    <scope>NUCLEOTIDE SEQUENCE [LARGE SCALE GENOMIC DNA]</scope>
    <source>
        <strain evidence="2 3">NJM0002</strain>
    </source>
</reference>
<accession>A0A3R6YES9</accession>
<proteinExistence type="predicted"/>
<organism evidence="2 3">
    <name type="scientific">Aphanomyces invadans</name>
    <dbReference type="NCBI Taxonomy" id="157072"/>
    <lineage>
        <taxon>Eukaryota</taxon>
        <taxon>Sar</taxon>
        <taxon>Stramenopiles</taxon>
        <taxon>Oomycota</taxon>
        <taxon>Saprolegniomycetes</taxon>
        <taxon>Saprolegniales</taxon>
        <taxon>Verrucalvaceae</taxon>
        <taxon>Aphanomyces</taxon>
    </lineage>
</organism>
<dbReference type="EMBL" id="QUSY01000062">
    <property type="protein sequence ID" value="RHY33703.1"/>
    <property type="molecule type" value="Genomic_DNA"/>
</dbReference>
<feature type="transmembrane region" description="Helical" evidence="1">
    <location>
        <begin position="895"/>
        <end position="924"/>
    </location>
</feature>
<evidence type="ECO:0000313" key="2">
    <source>
        <dbReference type="EMBL" id="RHY33703.1"/>
    </source>
</evidence>
<dbReference type="VEuPathDB" id="FungiDB:H310_01310"/>
<sequence>MNPDEVTMADAWYNRMVEWSRNKVYQYRGEHCSIAWQMDEVYIPPIPKDHPCRQRIPGCTVIEAAEITTKTTNMTEIHDAVLLDDTNARIADAMVGFFGRVVDYYHLATYGTARRIPQALYFFHNAHVHQLSESINAWTTKQSLFDVDVFQKLGLHSVDSSYDCSRVMVSTVPVLYVDAKGERRCICQCLDGFELTQTSQGAVCEHVPAVPSNECVYSKRAYTYNIDTPHDHDDWNQCRINYLPSFRHMPYPTHNSTDGSLLRVQVVGPNSKAVEFSQRNIKWLPPPFGHQRKNILSDASIRRPGVYTIQVDWSTLDSSVQTTSAVVCKACLAITDRFRPVSNVACPGDAAAIHDLPPTMVGSFAIPTAEYTVRNLLKANEFVQRHYVYGTDVRNDVCGSEGRCDKLKFARRDFYGKVMSSVDAFESGRSCFSDAVSTTTLTRLVESPFGRDLDRIDLADPVARGLCTRCCQLETTLKEWWRNYQCPSVVSSQAFERQCSGNGESCTSAQCLVAHGPTFFVAQAAIHPTVQVDTVAMMSSVFPTVVYPSSVEVHVLLECSAFGDRSKQQKCSHAVPLRHLLTWSSGLNDVSVLRSATNKSFVFWRYRVLDRGNSTADDYNTASPTRWASADADDAFLRFDAAVSVLEMEAWSQCGRVASFQFHVLLHLTQEVNPAASFDQMWYQTTAAAQGRLVDVLVPFKKSAFAELTFDFSPTMGLGWPPLTENPRRLPHVPMWVSTGVQCSVQLGHVSPSELVHSSSVNVSIVQRMAIAVPLYGESFVYVACNFSYRHVYYANQTHDAIHLVKRFTILPQLDTVTFDQQDVDMYTVCRGLFVHLSDDGSTTVVDTMLKECRAPSVCAPVFALPGTQDISRCVLEWDGETSTASGDASFGMQLLIHIAAPASVALSTIVGMVVVLGGLVALVASRLRTEDNPCLAENIGTDHYYEL</sequence>
<name>A0A3R6YES9_9STRA</name>
<dbReference type="AlphaFoldDB" id="A0A3R6YES9"/>
<keyword evidence="1" id="KW-1133">Transmembrane helix</keyword>
<keyword evidence="3" id="KW-1185">Reference proteome</keyword>
<evidence type="ECO:0000313" key="3">
    <source>
        <dbReference type="Proteomes" id="UP000285060"/>
    </source>
</evidence>
<comment type="caution">
    <text evidence="2">The sequence shown here is derived from an EMBL/GenBank/DDBJ whole genome shotgun (WGS) entry which is preliminary data.</text>
</comment>
<dbReference type="Proteomes" id="UP000285060">
    <property type="component" value="Unassembled WGS sequence"/>
</dbReference>
<gene>
    <name evidence="2" type="ORF">DYB32_004174</name>
</gene>
<protein>
    <submittedName>
        <fullName evidence="2">Uncharacterized protein</fullName>
    </submittedName>
</protein>
<keyword evidence="1" id="KW-0812">Transmembrane</keyword>
<keyword evidence="1" id="KW-0472">Membrane</keyword>